<sequence length="264" mass="29701">MYMKLKCLFFKKASVKTMTSGPYDKFKLLTNVKVPEKEVVWHRIHGEDPESVSKNGFKGRKHLPVNNLKSYVALNTPFGGFGGTVSADDAYEFFKKGANNKKNYCYSSINPNPKVSIPAFIRENSDDITESSTTSKMNEMEVMALGDVGSEFILYATGEEDLQHFFKGIEVENLMSRYNPKLPATYKKSDVESPASVLLHLVTKGCTDIITEGIKKNLFSVNEMVELAKQPKYSDLSNYLKQAYAELGIEPETIEFKETILEPT</sequence>
<protein>
    <recommendedName>
        <fullName evidence="3">Dot/Icm T4SS effector</fullName>
    </recommendedName>
</protein>
<evidence type="ECO:0000313" key="2">
    <source>
        <dbReference type="Proteomes" id="UP000054729"/>
    </source>
</evidence>
<dbReference type="EMBL" id="LNZB01000051">
    <property type="protein sequence ID" value="KTD76365.1"/>
    <property type="molecule type" value="Genomic_DNA"/>
</dbReference>
<reference evidence="1 2" key="1">
    <citation type="submission" date="2015-11" db="EMBL/GenBank/DDBJ databases">
        <title>Genomic analysis of 38 Legionella species identifies large and diverse effector repertoires.</title>
        <authorList>
            <person name="Burstein D."/>
            <person name="Amaro F."/>
            <person name="Zusman T."/>
            <person name="Lifshitz Z."/>
            <person name="Cohen O."/>
            <person name="Gilbert J.A."/>
            <person name="Pupko T."/>
            <person name="Shuman H.A."/>
            <person name="Segal G."/>
        </authorList>
    </citation>
    <scope>NUCLEOTIDE SEQUENCE [LARGE SCALE GENOMIC DNA]</scope>
    <source>
        <strain evidence="1 2">ATCC 51914</strain>
    </source>
</reference>
<dbReference type="OrthoDB" id="5656265at2"/>
<dbReference type="AlphaFoldDB" id="A0A0W1A4S9"/>
<keyword evidence="2" id="KW-1185">Reference proteome</keyword>
<evidence type="ECO:0000313" key="1">
    <source>
        <dbReference type="EMBL" id="KTD76365.1"/>
    </source>
</evidence>
<gene>
    <name evidence="1" type="ORF">Lwal_2087</name>
</gene>
<organism evidence="1 2">
    <name type="scientific">Legionella waltersii</name>
    <dbReference type="NCBI Taxonomy" id="66969"/>
    <lineage>
        <taxon>Bacteria</taxon>
        <taxon>Pseudomonadati</taxon>
        <taxon>Pseudomonadota</taxon>
        <taxon>Gammaproteobacteria</taxon>
        <taxon>Legionellales</taxon>
        <taxon>Legionellaceae</taxon>
        <taxon>Legionella</taxon>
    </lineage>
</organism>
<comment type="caution">
    <text evidence="1">The sequence shown here is derived from an EMBL/GenBank/DDBJ whole genome shotgun (WGS) entry which is preliminary data.</text>
</comment>
<dbReference type="PATRIC" id="fig|66969.6.peg.2273"/>
<dbReference type="Gene3D" id="3.90.210.10">
    <property type="entry name" value="Heat-Labile Enterotoxin, subunit A"/>
    <property type="match status" value="1"/>
</dbReference>
<dbReference type="RefSeq" id="WP_058480733.1">
    <property type="nucleotide sequence ID" value="NZ_CAAAIQ010000011.1"/>
</dbReference>
<evidence type="ECO:0008006" key="3">
    <source>
        <dbReference type="Google" id="ProtNLM"/>
    </source>
</evidence>
<accession>A0A0W1A4S9</accession>
<name>A0A0W1A4S9_9GAMM</name>
<proteinExistence type="predicted"/>
<dbReference type="Proteomes" id="UP000054729">
    <property type="component" value="Unassembled WGS sequence"/>
</dbReference>